<evidence type="ECO:0000313" key="3">
    <source>
        <dbReference type="EMBL" id="RDW25190.1"/>
    </source>
</evidence>
<evidence type="ECO:0000313" key="2">
    <source>
        <dbReference type="EMBL" id="AOW04600.1"/>
    </source>
</evidence>
<evidence type="ECO:0000256" key="1">
    <source>
        <dbReference type="SAM" id="Phobius"/>
    </source>
</evidence>
<reference evidence="3 5" key="2">
    <citation type="submission" date="2018-07" db="EMBL/GenBank/DDBJ databases">
        <title>Draft Genome Assemblies for Five Robust Yarrowia lipolytica Strains Exhibiting High Lipid Production and Pentose Sugar Utilization and Sugar Alcohol Secretion from Undetoxified Lignocellulosic Biomass Hydrolysates.</title>
        <authorList>
            <consortium name="DOE Joint Genome Institute"/>
            <person name="Walker C."/>
            <person name="Ryu S."/>
            <person name="Na H."/>
            <person name="Zane M."/>
            <person name="LaButti K."/>
            <person name="Lipzen A."/>
            <person name="Haridas S."/>
            <person name="Barry K."/>
            <person name="Grigoriev I.V."/>
            <person name="Quarterman J."/>
            <person name="Slininger P."/>
            <person name="Dien B."/>
            <person name="Trinh C.T."/>
        </authorList>
    </citation>
    <scope>NUCLEOTIDE SEQUENCE [LARGE SCALE GENOMIC DNA]</scope>
    <source>
        <strain evidence="3 5">YB392</strain>
    </source>
</reference>
<protein>
    <submittedName>
        <fullName evidence="2">Uncharacterized protein</fullName>
    </submittedName>
</protein>
<dbReference type="RefSeq" id="XP_503246.2">
    <property type="nucleotide sequence ID" value="XM_503246.2"/>
</dbReference>
<dbReference type="EMBL" id="KZ859009">
    <property type="protein sequence ID" value="RDW25190.1"/>
    <property type="molecule type" value="Genomic_DNA"/>
</dbReference>
<dbReference type="Proteomes" id="UP000256601">
    <property type="component" value="Unassembled WGS sequence"/>
</dbReference>
<proteinExistence type="predicted"/>
<sequence length="132" mass="15240">MQPTTVRALQASRMMAMRPSTLLRASATLGHTTPSVPKVSLKFESPKMPEGTPVQTHINPFVKHPVSFVPHAQDFKRTVGNIVPWALFLFTFFSWTFIYKWYNHATYGRASAVEHKHPTPDVWYKKYTSWFN</sequence>
<dbReference type="EMBL" id="CP017556">
    <property type="protein sequence ID" value="AOW04600.1"/>
    <property type="molecule type" value="Genomic_DNA"/>
</dbReference>
<name>A0A1H6PZS2_YARLL</name>
<feature type="transmembrane region" description="Helical" evidence="1">
    <location>
        <begin position="82"/>
        <end position="102"/>
    </location>
</feature>
<dbReference type="OrthoDB" id="4079726at2759"/>
<dbReference type="Proteomes" id="UP000182444">
    <property type="component" value="Chromosome 1D"/>
</dbReference>
<gene>
    <name evidence="3" type="ORF">B0I71DRAFT_133018</name>
    <name evidence="2" type="ORF">YALI1_D32832g</name>
</gene>
<keyword evidence="1" id="KW-0472">Membrane</keyword>
<reference evidence="2 4" key="1">
    <citation type="journal article" date="2016" name="PLoS ONE">
        <title>Sequence Assembly of Yarrowia lipolytica Strain W29/CLIB89 Shows Transposable Element Diversity.</title>
        <authorList>
            <person name="Magnan C."/>
            <person name="Yu J."/>
            <person name="Chang I."/>
            <person name="Jahn E."/>
            <person name="Kanomata Y."/>
            <person name="Wu J."/>
            <person name="Zeller M."/>
            <person name="Oakes M."/>
            <person name="Baldi P."/>
            <person name="Sandmeyer S."/>
        </authorList>
    </citation>
    <scope>NUCLEOTIDE SEQUENCE [LARGE SCALE GENOMIC DNA]</scope>
    <source>
        <strain evidence="2">CLIB89</strain>
        <strain evidence="4">CLIB89(W29)</strain>
    </source>
</reference>
<dbReference type="VEuPathDB" id="FungiDB:YALI0_D24816g"/>
<accession>A0A1H6PZS2</accession>
<evidence type="ECO:0000313" key="4">
    <source>
        <dbReference type="Proteomes" id="UP000182444"/>
    </source>
</evidence>
<evidence type="ECO:0000313" key="5">
    <source>
        <dbReference type="Proteomes" id="UP000256601"/>
    </source>
</evidence>
<dbReference type="VEuPathDB" id="FungiDB:YALI1_D32832g"/>
<dbReference type="AlphaFoldDB" id="A0A1H6PZS2"/>
<dbReference type="KEGG" id="yli:2910558"/>
<dbReference type="GeneID" id="2910558"/>
<keyword evidence="1" id="KW-1133">Transmembrane helix</keyword>
<keyword evidence="1" id="KW-0812">Transmembrane</keyword>
<organism evidence="2 4">
    <name type="scientific">Yarrowia lipolytica</name>
    <name type="common">Candida lipolytica</name>
    <dbReference type="NCBI Taxonomy" id="4952"/>
    <lineage>
        <taxon>Eukaryota</taxon>
        <taxon>Fungi</taxon>
        <taxon>Dikarya</taxon>
        <taxon>Ascomycota</taxon>
        <taxon>Saccharomycotina</taxon>
        <taxon>Dipodascomycetes</taxon>
        <taxon>Dipodascales</taxon>
        <taxon>Dipodascales incertae sedis</taxon>
        <taxon>Yarrowia</taxon>
    </lineage>
</organism>